<dbReference type="PRINTS" id="PR00325">
    <property type="entry name" value="GERMIN"/>
</dbReference>
<evidence type="ECO:0000313" key="14">
    <source>
        <dbReference type="Proteomes" id="UP001188597"/>
    </source>
</evidence>
<accession>A0AA89AKW1</accession>
<gene>
    <name evidence="13" type="ORF">RJ639_017346</name>
</gene>
<evidence type="ECO:0000256" key="5">
    <source>
        <dbReference type="ARBA" id="ARBA00022523"/>
    </source>
</evidence>
<dbReference type="SMART" id="SM00835">
    <property type="entry name" value="Cupin_1"/>
    <property type="match status" value="2"/>
</dbReference>
<dbReference type="InterPro" id="IPR014710">
    <property type="entry name" value="RmlC-like_jellyroll"/>
</dbReference>
<dbReference type="CDD" id="cd02241">
    <property type="entry name" value="cupin_OxOx"/>
    <property type="match status" value="2"/>
</dbReference>
<evidence type="ECO:0000256" key="3">
    <source>
        <dbReference type="ARBA" id="ARBA00007456"/>
    </source>
</evidence>
<comment type="subunit">
    <text evidence="4">Oligomer (believed to be a pentamer but probably hexamer).</text>
</comment>
<keyword evidence="6" id="KW-0964">Secreted</keyword>
<evidence type="ECO:0000259" key="12">
    <source>
        <dbReference type="SMART" id="SM00835"/>
    </source>
</evidence>
<proteinExistence type="inferred from homology"/>
<dbReference type="InterPro" id="IPR011051">
    <property type="entry name" value="RmlC_Cupin_sf"/>
</dbReference>
<evidence type="ECO:0000256" key="4">
    <source>
        <dbReference type="ARBA" id="ARBA00011268"/>
    </source>
</evidence>
<dbReference type="GO" id="GO:0030145">
    <property type="term" value="F:manganese ion binding"/>
    <property type="evidence" value="ECO:0007669"/>
    <property type="project" value="InterPro"/>
</dbReference>
<comment type="caution">
    <text evidence="13">The sequence shown here is derived from an EMBL/GenBank/DDBJ whole genome shotgun (WGS) entry which is preliminary data.</text>
</comment>
<sequence length="380" mass="40343">MASILVQRVVLCICVTLASFCWTAHASDPDILFDYIVPQNTSISTLDGSFFTFTGMRGIFDSPTPSNVKGTQASMVEFPALSGQSVSMAVLQLAPGGINAPHTRPHATGCLFLVEGSLEVGFIDTTNKLYTQTLQAGDMFIFPKSLVNYQYNANANKTAFAIAAFGSAKGVSVSIPATLFEDGIDDNILAKALKTDVATIKQIKAVPANTNITELGGKFFTYTGMRGIFDSPTPPNYKGTQASLVEFPALNGQGVSIAVLQFSPCGINPPHTRPRSTGLLFVVEGCLEVGFVDTTNKLYTQSLQAGDMFVFPKGLIHYQYNANDKEPATAVAAFGSANSGSVSVPTTLFETGIDEEILAKAFKTDVATIEKIKAGLAPKS</sequence>
<comment type="function">
    <text evidence="1">May play a role in plant defense. Probably has no oxalate oxidase activity even if the active site is conserved.</text>
</comment>
<evidence type="ECO:0000256" key="2">
    <source>
        <dbReference type="ARBA" id="ARBA00004271"/>
    </source>
</evidence>
<organism evidence="13 14">
    <name type="scientific">Escallonia herrerae</name>
    <dbReference type="NCBI Taxonomy" id="1293975"/>
    <lineage>
        <taxon>Eukaryota</taxon>
        <taxon>Viridiplantae</taxon>
        <taxon>Streptophyta</taxon>
        <taxon>Embryophyta</taxon>
        <taxon>Tracheophyta</taxon>
        <taxon>Spermatophyta</taxon>
        <taxon>Magnoliopsida</taxon>
        <taxon>eudicotyledons</taxon>
        <taxon>Gunneridae</taxon>
        <taxon>Pentapetalae</taxon>
        <taxon>asterids</taxon>
        <taxon>campanulids</taxon>
        <taxon>Escalloniales</taxon>
        <taxon>Escalloniaceae</taxon>
        <taxon>Escallonia</taxon>
    </lineage>
</organism>
<keyword evidence="8 11" id="KW-0732">Signal</keyword>
<feature type="signal peptide" evidence="11">
    <location>
        <begin position="1"/>
        <end position="26"/>
    </location>
</feature>
<evidence type="ECO:0000256" key="11">
    <source>
        <dbReference type="SAM" id="SignalP"/>
    </source>
</evidence>
<comment type="similarity">
    <text evidence="3">Belongs to the germin family.</text>
</comment>
<dbReference type="PANTHER" id="PTHR31238">
    <property type="entry name" value="GERMIN-LIKE PROTEIN SUBFAMILY 3 MEMBER 3"/>
    <property type="match status" value="1"/>
</dbReference>
<protein>
    <recommendedName>
        <fullName evidence="12">Cupin type-1 domain-containing protein</fullName>
    </recommendedName>
</protein>
<reference evidence="13" key="1">
    <citation type="submission" date="2022-12" db="EMBL/GenBank/DDBJ databases">
        <title>Draft genome assemblies for two species of Escallonia (Escalloniales).</title>
        <authorList>
            <person name="Chanderbali A."/>
            <person name="Dervinis C."/>
            <person name="Anghel I."/>
            <person name="Soltis D."/>
            <person name="Soltis P."/>
            <person name="Zapata F."/>
        </authorList>
    </citation>
    <scope>NUCLEOTIDE SEQUENCE</scope>
    <source>
        <strain evidence="13">UCBG64.0493</strain>
        <tissue evidence="13">Leaf</tissue>
    </source>
</reference>
<dbReference type="EMBL" id="JAVXUP010002041">
    <property type="protein sequence ID" value="KAK3006092.1"/>
    <property type="molecule type" value="Genomic_DNA"/>
</dbReference>
<dbReference type="GO" id="GO:0048046">
    <property type="term" value="C:apoplast"/>
    <property type="evidence" value="ECO:0007669"/>
    <property type="project" value="UniProtKB-SubCell"/>
</dbReference>
<dbReference type="InterPro" id="IPR006045">
    <property type="entry name" value="Cupin_1"/>
</dbReference>
<dbReference type="AlphaFoldDB" id="A0AA89AKW1"/>
<evidence type="ECO:0000313" key="13">
    <source>
        <dbReference type="EMBL" id="KAK3006092.1"/>
    </source>
</evidence>
<comment type="subcellular location">
    <subcellularLocation>
        <location evidence="2">Secreted</location>
        <location evidence="2">Extracellular space</location>
        <location evidence="2">Apoplast</location>
    </subcellularLocation>
</comment>
<name>A0AA89AKW1_9ASTE</name>
<dbReference type="Pfam" id="PF00190">
    <property type="entry name" value="Cupin_1"/>
    <property type="match status" value="2"/>
</dbReference>
<dbReference type="InterPro" id="IPR001929">
    <property type="entry name" value="Germin"/>
</dbReference>
<feature type="domain" description="Cupin type-1" evidence="12">
    <location>
        <begin position="66"/>
        <end position="201"/>
    </location>
</feature>
<dbReference type="FunFam" id="2.60.120.10:FF:000098">
    <property type="entry name" value="Germin-like protein 9-3"/>
    <property type="match status" value="2"/>
</dbReference>
<evidence type="ECO:0000256" key="1">
    <source>
        <dbReference type="ARBA" id="ARBA00003629"/>
    </source>
</evidence>
<dbReference type="SUPFAM" id="SSF51182">
    <property type="entry name" value="RmlC-like cupins"/>
    <property type="match status" value="2"/>
</dbReference>
<feature type="domain" description="Cupin type-1" evidence="12">
    <location>
        <begin position="226"/>
        <end position="370"/>
    </location>
</feature>
<keyword evidence="9" id="KW-0325">Glycoprotein</keyword>
<keyword evidence="5" id="KW-0052">Apoplast</keyword>
<feature type="chain" id="PRO_5041634502" description="Cupin type-1 domain-containing protein" evidence="11">
    <location>
        <begin position="27"/>
        <end position="380"/>
    </location>
</feature>
<evidence type="ECO:0000256" key="6">
    <source>
        <dbReference type="ARBA" id="ARBA00022525"/>
    </source>
</evidence>
<keyword evidence="7" id="KW-0479">Metal-binding</keyword>
<evidence type="ECO:0000256" key="7">
    <source>
        <dbReference type="ARBA" id="ARBA00022723"/>
    </source>
</evidence>
<keyword evidence="10" id="KW-0464">Manganese</keyword>
<evidence type="ECO:0000256" key="9">
    <source>
        <dbReference type="ARBA" id="ARBA00023180"/>
    </source>
</evidence>
<evidence type="ECO:0000256" key="10">
    <source>
        <dbReference type="ARBA" id="ARBA00023211"/>
    </source>
</evidence>
<dbReference type="Proteomes" id="UP001188597">
    <property type="component" value="Unassembled WGS sequence"/>
</dbReference>
<evidence type="ECO:0000256" key="8">
    <source>
        <dbReference type="ARBA" id="ARBA00022729"/>
    </source>
</evidence>
<dbReference type="Gene3D" id="2.60.120.10">
    <property type="entry name" value="Jelly Rolls"/>
    <property type="match status" value="2"/>
</dbReference>
<keyword evidence="14" id="KW-1185">Reference proteome</keyword>